<feature type="domain" description="G" evidence="1">
    <location>
        <begin position="53"/>
        <end position="176"/>
    </location>
</feature>
<dbReference type="Proteomes" id="UP000492821">
    <property type="component" value="Unassembled WGS sequence"/>
</dbReference>
<organism evidence="2 3">
    <name type="scientific">Panagrellus redivivus</name>
    <name type="common">Microworm</name>
    <dbReference type="NCBI Taxonomy" id="6233"/>
    <lineage>
        <taxon>Eukaryota</taxon>
        <taxon>Metazoa</taxon>
        <taxon>Ecdysozoa</taxon>
        <taxon>Nematoda</taxon>
        <taxon>Chromadorea</taxon>
        <taxon>Rhabditida</taxon>
        <taxon>Tylenchina</taxon>
        <taxon>Panagrolaimomorpha</taxon>
        <taxon>Panagrolaimoidea</taxon>
        <taxon>Panagrolaimidae</taxon>
        <taxon>Panagrellus</taxon>
    </lineage>
</organism>
<reference evidence="2" key="1">
    <citation type="journal article" date="2013" name="Genetics">
        <title>The draft genome and transcriptome of Panagrellus redivivus are shaped by the harsh demands of a free-living lifestyle.</title>
        <authorList>
            <person name="Srinivasan J."/>
            <person name="Dillman A.R."/>
            <person name="Macchietto M.G."/>
            <person name="Heikkinen L."/>
            <person name="Lakso M."/>
            <person name="Fracchia K.M."/>
            <person name="Antoshechkin I."/>
            <person name="Mortazavi A."/>
            <person name="Wong G."/>
            <person name="Sternberg P.W."/>
        </authorList>
    </citation>
    <scope>NUCLEOTIDE SEQUENCE [LARGE SCALE GENOMIC DNA]</scope>
    <source>
        <strain evidence="2">MT8872</strain>
    </source>
</reference>
<reference evidence="3" key="2">
    <citation type="submission" date="2020-10" db="UniProtKB">
        <authorList>
            <consortium name="WormBaseParasite"/>
        </authorList>
    </citation>
    <scope>IDENTIFICATION</scope>
</reference>
<dbReference type="PANTHER" id="PTHR42698">
    <property type="entry name" value="GTPASE ERA"/>
    <property type="match status" value="1"/>
</dbReference>
<dbReference type="PANTHER" id="PTHR42698:SF1">
    <property type="entry name" value="GTPASE ERA, MITOCHONDRIAL"/>
    <property type="match status" value="1"/>
</dbReference>
<dbReference type="InterPro" id="IPR005662">
    <property type="entry name" value="GTPase_Era-like"/>
</dbReference>
<evidence type="ECO:0000313" key="3">
    <source>
        <dbReference type="WBParaSite" id="Pan_g9511.t1"/>
    </source>
</evidence>
<dbReference type="GO" id="GO:0000028">
    <property type="term" value="P:ribosomal small subunit assembly"/>
    <property type="evidence" value="ECO:0007669"/>
    <property type="project" value="TreeGrafter"/>
</dbReference>
<dbReference type="GO" id="GO:0005525">
    <property type="term" value="F:GTP binding"/>
    <property type="evidence" value="ECO:0007669"/>
    <property type="project" value="InterPro"/>
</dbReference>
<sequence>MLLKSRSVIVCLSIRGVRGRGPPSASGFAIPTPAPPSSVAELKVSESKKKALNVAVIGPPNVGKSALTNMLIRADVCAVSKRMDTTRNNTVTALTEHECQLVVVDSPGLVGIKHARDVVGAHGDAALLADPEKAITRADHLLIIHDATLPGRYLSHRLLHLLHRHSHLSASLVINKIDLIHRQSDVLELGRLLTNGIVGGQAIQTAGVKLGKLGSVAAKSELKLHGSHTDGKDEKWKLMYQRLLQKPTHKVSWGETKKLFGTETGWPNFDRLFFVSAITGRGIDELRSHLQQVATPVEGDFALDENAVTAKRPKQLVAEHVRSEILNALPGDVAYNLRVNVIEWNGPAANAADSDTPLEVVVDVDCDKRRWAELLAAVVPQIEKAVADHLRNLFGLESRVAVRPKHAKEVVGVKVKAAN</sequence>
<dbReference type="Pfam" id="PF01926">
    <property type="entry name" value="MMR_HSR1"/>
    <property type="match status" value="1"/>
</dbReference>
<dbReference type="InterPro" id="IPR006073">
    <property type="entry name" value="GTP-bd"/>
</dbReference>
<evidence type="ECO:0000259" key="1">
    <source>
        <dbReference type="Pfam" id="PF01926"/>
    </source>
</evidence>
<name>A0A7E5A284_PANRE</name>
<dbReference type="InterPro" id="IPR027417">
    <property type="entry name" value="P-loop_NTPase"/>
</dbReference>
<accession>A0A7E5A284</accession>
<dbReference type="GO" id="GO:0019843">
    <property type="term" value="F:rRNA binding"/>
    <property type="evidence" value="ECO:0007669"/>
    <property type="project" value="TreeGrafter"/>
</dbReference>
<proteinExistence type="predicted"/>
<dbReference type="SUPFAM" id="SSF52540">
    <property type="entry name" value="P-loop containing nucleoside triphosphate hydrolases"/>
    <property type="match status" value="1"/>
</dbReference>
<keyword evidence="2" id="KW-1185">Reference proteome</keyword>
<evidence type="ECO:0000313" key="2">
    <source>
        <dbReference type="Proteomes" id="UP000492821"/>
    </source>
</evidence>
<dbReference type="GO" id="GO:0043024">
    <property type="term" value="F:ribosomal small subunit binding"/>
    <property type="evidence" value="ECO:0007669"/>
    <property type="project" value="TreeGrafter"/>
</dbReference>
<dbReference type="Gene3D" id="3.40.50.300">
    <property type="entry name" value="P-loop containing nucleotide triphosphate hydrolases"/>
    <property type="match status" value="1"/>
</dbReference>
<dbReference type="WBParaSite" id="Pan_g9511.t1">
    <property type="protein sequence ID" value="Pan_g9511.t1"/>
    <property type="gene ID" value="Pan_g9511"/>
</dbReference>
<protein>
    <submittedName>
        <fullName evidence="3">G domain-containing protein</fullName>
    </submittedName>
</protein>
<dbReference type="AlphaFoldDB" id="A0A7E5A284"/>
<dbReference type="GO" id="GO:0005759">
    <property type="term" value="C:mitochondrial matrix"/>
    <property type="evidence" value="ECO:0007669"/>
    <property type="project" value="TreeGrafter"/>
</dbReference>